<dbReference type="SUPFAM" id="SSF101447">
    <property type="entry name" value="Formin homology 2 domain (FH2 domain)"/>
    <property type="match status" value="1"/>
</dbReference>
<dbReference type="GO" id="GO:0003779">
    <property type="term" value="F:actin binding"/>
    <property type="evidence" value="ECO:0007669"/>
    <property type="project" value="InterPro"/>
</dbReference>
<dbReference type="Gene3D" id="6.10.30.30">
    <property type="match status" value="1"/>
</dbReference>
<dbReference type="InterPro" id="IPR051412">
    <property type="entry name" value="Formin_Homology_Diaphanous_sf"/>
</dbReference>
<dbReference type="PANTHER" id="PTHR45691:SF6">
    <property type="entry name" value="PROTEIN DIAPHANOUS"/>
    <property type="match status" value="1"/>
</dbReference>
<dbReference type="Gene3D" id="1.20.58.630">
    <property type="match status" value="1"/>
</dbReference>
<proteinExistence type="predicted"/>
<evidence type="ECO:0000313" key="6">
    <source>
        <dbReference type="EMBL" id="KAK2552645.1"/>
    </source>
</evidence>
<feature type="domain" description="FH2" evidence="5">
    <location>
        <begin position="235"/>
        <end position="636"/>
    </location>
</feature>
<dbReference type="EMBL" id="JARQWQ010000085">
    <property type="protein sequence ID" value="KAK2552645.1"/>
    <property type="molecule type" value="Genomic_DNA"/>
</dbReference>
<dbReference type="SUPFAM" id="SSF48371">
    <property type="entry name" value="ARM repeat"/>
    <property type="match status" value="1"/>
</dbReference>
<dbReference type="InterPro" id="IPR042201">
    <property type="entry name" value="FH2_Formin_sf"/>
</dbReference>
<keyword evidence="3" id="KW-0732">Signal</keyword>
<dbReference type="Pfam" id="PF02181">
    <property type="entry name" value="FH2"/>
    <property type="match status" value="1"/>
</dbReference>
<dbReference type="GO" id="GO:0005884">
    <property type="term" value="C:actin filament"/>
    <property type="evidence" value="ECO:0007669"/>
    <property type="project" value="TreeGrafter"/>
</dbReference>
<dbReference type="InterPro" id="IPR016024">
    <property type="entry name" value="ARM-type_fold"/>
</dbReference>
<reference evidence="6" key="1">
    <citation type="journal article" date="2023" name="G3 (Bethesda)">
        <title>Whole genome assembly and annotation of the endangered Caribbean coral Acropora cervicornis.</title>
        <authorList>
            <person name="Selwyn J.D."/>
            <person name="Vollmer S.V."/>
        </authorList>
    </citation>
    <scope>NUCLEOTIDE SEQUENCE</scope>
    <source>
        <strain evidence="6">K2</strain>
    </source>
</reference>
<dbReference type="GO" id="GO:0030041">
    <property type="term" value="P:actin filament polymerization"/>
    <property type="evidence" value="ECO:0007669"/>
    <property type="project" value="TreeGrafter"/>
</dbReference>
<dbReference type="AlphaFoldDB" id="A0AAD9Q0R3"/>
<feature type="compositionally biased region" description="Basic and acidic residues" evidence="2">
    <location>
        <begin position="751"/>
        <end position="771"/>
    </location>
</feature>
<accession>A0AAD9Q0R3</accession>
<feature type="compositionally biased region" description="Basic residues" evidence="2">
    <location>
        <begin position="686"/>
        <end position="697"/>
    </location>
</feature>
<keyword evidence="1" id="KW-0175">Coiled coil</keyword>
<gene>
    <name evidence="6" type="ORF">P5673_026311</name>
</gene>
<feature type="domain" description="DAD" evidence="4">
    <location>
        <begin position="660"/>
        <end position="692"/>
    </location>
</feature>
<feature type="chain" id="PRO_5042095900" evidence="3">
    <location>
        <begin position="19"/>
        <end position="771"/>
    </location>
</feature>
<evidence type="ECO:0000259" key="5">
    <source>
        <dbReference type="PROSITE" id="PS51444"/>
    </source>
</evidence>
<feature type="compositionally biased region" description="Basic and acidic residues" evidence="2">
    <location>
        <begin position="614"/>
        <end position="648"/>
    </location>
</feature>
<dbReference type="InterPro" id="IPR015425">
    <property type="entry name" value="FH2_Formin"/>
</dbReference>
<feature type="region of interest" description="Disordered" evidence="2">
    <location>
        <begin position="125"/>
        <end position="229"/>
    </location>
</feature>
<evidence type="ECO:0000313" key="7">
    <source>
        <dbReference type="Proteomes" id="UP001249851"/>
    </source>
</evidence>
<comment type="caution">
    <text evidence="6">The sequence shown here is derived from an EMBL/GenBank/DDBJ whole genome shotgun (WGS) entry which is preliminary data.</text>
</comment>
<evidence type="ECO:0000259" key="4">
    <source>
        <dbReference type="PROSITE" id="PS51231"/>
    </source>
</evidence>
<sequence length="771" mass="86027">MFLSILQHLLLIRDDVYARPQYYKLIEECISQIVLHRSGVDPDFSTKRFQIDVEPLIEDLAKEAQYQEAADKSVQLETKLELETTMRQECEAKLTLTSSNYEIKVASLEKEVEDLREKVKKGGAVVAGGSVPPPAPFPSGGPPPPPPPPPPGPGGGPPPPPPPPPPGPGGGPPPPPPPPFPGGGPPPPPPPPGGGPPPPPPPPGGGPPPPPFPGMGPRPPFGSPMMPVLPPGVLPKKKYKHEIQTKRANWNKINMKNLTENTFWAKAKEDKWEKPGFFDQLQKAFAAKSLASKKTEGGDSLEKKTANKKKGKDLKIIDPKSAQNLAIFLSSLKLPHHEVKRLILNCDQTVLTESAINSLLKYLPSPEQMQQLGNMTDNFDDLSDPEQFACLLSGIKKLEQRLNMILFKIKFPEEMQDTKPNVVNATAACREVKTSPRFSKFLELVLLTGNYMNAGSRNEGSMGFEMNYLTKLNSTKSVDGQSTLLHFLEDIIEAKYPEIAGFELELTHVEQAARVSDEMLQKAINTMQGNLRKLEKELEIYRPLNDPEDKFLPVMKSFYNGAKDQIDVLVEMHKNMTTMYVELVEYFCLDVKKTSMEEFFGDIKAFLDEYEKAKKDNAKRKEKEEKDRKAKDRAEKDKERKKRMESEKTKRKPVLDMNADDDQEGVLDGLMEALNTGSAFRDPSRPMRKKAPGGKKARPVDLMRSRTRSNIPVQKIMEAQNMNDLHNAVDIPVDDQPTAPARGRHRRGGGHKKELQHEDEAQDLLERLKNL</sequence>
<feature type="coiled-coil region" evidence="1">
    <location>
        <begin position="98"/>
        <end position="125"/>
    </location>
</feature>
<dbReference type="InterPro" id="IPR014767">
    <property type="entry name" value="DAD_dom"/>
</dbReference>
<feature type="compositionally biased region" description="Pro residues" evidence="2">
    <location>
        <begin position="131"/>
        <end position="229"/>
    </location>
</feature>
<dbReference type="PROSITE" id="PS51231">
    <property type="entry name" value="DAD"/>
    <property type="match status" value="1"/>
</dbReference>
<evidence type="ECO:0000256" key="1">
    <source>
        <dbReference type="SAM" id="Coils"/>
    </source>
</evidence>
<dbReference type="SMART" id="SM00498">
    <property type="entry name" value="FH2"/>
    <property type="match status" value="1"/>
</dbReference>
<dbReference type="PROSITE" id="PS51444">
    <property type="entry name" value="FH2"/>
    <property type="match status" value="1"/>
</dbReference>
<feature type="region of interest" description="Disordered" evidence="2">
    <location>
        <begin position="614"/>
        <end position="661"/>
    </location>
</feature>
<dbReference type="Pfam" id="PF06367">
    <property type="entry name" value="Drf_FH3"/>
    <property type="match status" value="1"/>
</dbReference>
<dbReference type="InterPro" id="IPR010472">
    <property type="entry name" value="FH3_dom"/>
</dbReference>
<dbReference type="PANTHER" id="PTHR45691">
    <property type="entry name" value="PROTEIN DIAPHANOUS"/>
    <property type="match status" value="1"/>
</dbReference>
<feature type="region of interest" description="Disordered" evidence="2">
    <location>
        <begin position="730"/>
        <end position="771"/>
    </location>
</feature>
<name>A0AAD9Q0R3_ACRCE</name>
<dbReference type="Gene3D" id="1.10.238.150">
    <property type="entry name" value="Formin, FH3 diaphanous domain"/>
    <property type="match status" value="1"/>
</dbReference>
<evidence type="ECO:0000256" key="3">
    <source>
        <dbReference type="SAM" id="SignalP"/>
    </source>
</evidence>
<keyword evidence="7" id="KW-1185">Reference proteome</keyword>
<feature type="region of interest" description="Disordered" evidence="2">
    <location>
        <begin position="676"/>
        <end position="712"/>
    </location>
</feature>
<evidence type="ECO:0000256" key="2">
    <source>
        <dbReference type="SAM" id="MobiDB-lite"/>
    </source>
</evidence>
<feature type="signal peptide" evidence="3">
    <location>
        <begin position="1"/>
        <end position="18"/>
    </location>
</feature>
<protein>
    <submittedName>
        <fullName evidence="6">Protein diaphanous-like protein 2</fullName>
    </submittedName>
</protein>
<organism evidence="6 7">
    <name type="scientific">Acropora cervicornis</name>
    <name type="common">Staghorn coral</name>
    <dbReference type="NCBI Taxonomy" id="6130"/>
    <lineage>
        <taxon>Eukaryota</taxon>
        <taxon>Metazoa</taxon>
        <taxon>Cnidaria</taxon>
        <taxon>Anthozoa</taxon>
        <taxon>Hexacorallia</taxon>
        <taxon>Scleractinia</taxon>
        <taxon>Astrocoeniina</taxon>
        <taxon>Acroporidae</taxon>
        <taxon>Acropora</taxon>
    </lineage>
</organism>
<dbReference type="Proteomes" id="UP001249851">
    <property type="component" value="Unassembled WGS sequence"/>
</dbReference>
<reference evidence="6" key="2">
    <citation type="journal article" date="2023" name="Science">
        <title>Genomic signatures of disease resistance in endangered staghorn corals.</title>
        <authorList>
            <person name="Vollmer S.V."/>
            <person name="Selwyn J.D."/>
            <person name="Despard B.A."/>
            <person name="Roesel C.L."/>
        </authorList>
    </citation>
    <scope>NUCLEOTIDE SEQUENCE</scope>
    <source>
        <strain evidence="6">K2</strain>
    </source>
</reference>
<dbReference type="Gene3D" id="1.20.58.2220">
    <property type="entry name" value="Formin, FH2 domain"/>
    <property type="match status" value="1"/>
</dbReference>